<dbReference type="PATRIC" id="fig|1227457.3.peg.112"/>
<dbReference type="EMBL" id="AOMF01000019">
    <property type="protein sequence ID" value="EMA56745.1"/>
    <property type="molecule type" value="Genomic_DNA"/>
</dbReference>
<protein>
    <submittedName>
        <fullName evidence="1">Transposase IS4 family protein</fullName>
    </submittedName>
</protein>
<accession>M0NJ84</accession>
<dbReference type="Proteomes" id="UP000011680">
    <property type="component" value="Unassembled WGS sequence"/>
</dbReference>
<dbReference type="STRING" id="1227457.C451_00660"/>
<evidence type="ECO:0000313" key="2">
    <source>
        <dbReference type="Proteomes" id="UP000011680"/>
    </source>
</evidence>
<name>M0NJ84_9EURY</name>
<comment type="caution">
    <text evidence="1">The sequence shown here is derived from an EMBL/GenBank/DDBJ whole genome shotgun (WGS) entry which is preliminary data.</text>
</comment>
<keyword evidence="2" id="KW-1185">Reference proteome</keyword>
<proteinExistence type="predicted"/>
<dbReference type="RefSeq" id="WP_007736529.1">
    <property type="nucleotide sequence ID" value="NZ_AOMF01000019.1"/>
</dbReference>
<sequence length="315" mass="35126">MTPGSSYAGSIPFRSKKASKITVEATLSGGYQRQSLEDFATPPIDYVAALKNYNTVTQPLAELTVAEFDSVELPDGASPLAVKEIEPPEDLDSDQIRWIATHNEQKAADDAEYRSDQLEKAGKALDKLVERQHGSRSLSKQELVDKIDKKLKNSMQELVTTEVNERGPPRLSWEIDEEAVEEAARLDGKAMFETTRAAERLSAAAVARAYRDRDTVEKFMESIKDVARLRPHYVYTEQHVRARVFVCVLSVLLIAVLQLELEKADKELTGMKALETLRGVRRVEFSAGSDEAVVVKTTELSDEQEELAHVFDLGT</sequence>
<organism evidence="1 2">
    <name type="scientific">Halococcus thailandensis JCM 13552</name>
    <dbReference type="NCBI Taxonomy" id="1227457"/>
    <lineage>
        <taxon>Archaea</taxon>
        <taxon>Methanobacteriati</taxon>
        <taxon>Methanobacteriota</taxon>
        <taxon>Stenosarchaea group</taxon>
        <taxon>Halobacteria</taxon>
        <taxon>Halobacteriales</taxon>
        <taxon>Halococcaceae</taxon>
        <taxon>Halococcus</taxon>
    </lineage>
</organism>
<evidence type="ECO:0000313" key="1">
    <source>
        <dbReference type="EMBL" id="EMA56745.1"/>
    </source>
</evidence>
<gene>
    <name evidence="1" type="ORF">C451_00660</name>
</gene>
<dbReference type="eggNOG" id="arCOG03473">
    <property type="taxonomic scope" value="Archaea"/>
</dbReference>
<reference evidence="1 2" key="1">
    <citation type="journal article" date="2014" name="PLoS Genet.">
        <title>Phylogenetically driven sequencing of extremely halophilic archaea reveals strategies for static and dynamic osmo-response.</title>
        <authorList>
            <person name="Becker E.A."/>
            <person name="Seitzer P.M."/>
            <person name="Tritt A."/>
            <person name="Larsen D."/>
            <person name="Krusor M."/>
            <person name="Yao A.I."/>
            <person name="Wu D."/>
            <person name="Madern D."/>
            <person name="Eisen J.A."/>
            <person name="Darling A.E."/>
            <person name="Facciotti M.T."/>
        </authorList>
    </citation>
    <scope>NUCLEOTIDE SEQUENCE [LARGE SCALE GENOMIC DNA]</scope>
    <source>
        <strain evidence="1 2">JCM 13552</strain>
    </source>
</reference>
<dbReference type="AlphaFoldDB" id="M0NJ84"/>